<accession>A0A9P3PLF1</accession>
<evidence type="ECO:0000313" key="1">
    <source>
        <dbReference type="EMBL" id="GLB38482.1"/>
    </source>
</evidence>
<organism evidence="1 2">
    <name type="scientific">Lyophyllum shimeji</name>
    <name type="common">Hon-shimeji</name>
    <name type="synonym">Tricholoma shimeji</name>
    <dbReference type="NCBI Taxonomy" id="47721"/>
    <lineage>
        <taxon>Eukaryota</taxon>
        <taxon>Fungi</taxon>
        <taxon>Dikarya</taxon>
        <taxon>Basidiomycota</taxon>
        <taxon>Agaricomycotina</taxon>
        <taxon>Agaricomycetes</taxon>
        <taxon>Agaricomycetidae</taxon>
        <taxon>Agaricales</taxon>
        <taxon>Tricholomatineae</taxon>
        <taxon>Lyophyllaceae</taxon>
        <taxon>Lyophyllum</taxon>
    </lineage>
</organism>
<name>A0A9P3PLF1_LYOSH</name>
<dbReference type="AlphaFoldDB" id="A0A9P3PLF1"/>
<sequence>MAYNFATSCASSSHYFTTSPSGQVSPDLDSVSKAIHDHHRSAVAFQRNNFGDKETSLKSQGTLTKFLFGLLLQVLQSRALSFNPLTLTYFLT</sequence>
<comment type="caution">
    <text evidence="1">The sequence shown here is derived from an EMBL/GenBank/DDBJ whole genome shotgun (WGS) entry which is preliminary data.</text>
</comment>
<reference evidence="1" key="1">
    <citation type="submission" date="2022-07" db="EMBL/GenBank/DDBJ databases">
        <title>The genome of Lyophyllum shimeji provides insight into the initial evolution of ectomycorrhizal fungal genome.</title>
        <authorList>
            <person name="Kobayashi Y."/>
            <person name="Shibata T."/>
            <person name="Hirakawa H."/>
            <person name="Shigenobu S."/>
            <person name="Nishiyama T."/>
            <person name="Yamada A."/>
            <person name="Hasebe M."/>
            <person name="Kawaguchi M."/>
        </authorList>
    </citation>
    <scope>NUCLEOTIDE SEQUENCE</scope>
    <source>
        <strain evidence="1">AT787</strain>
    </source>
</reference>
<keyword evidence="2" id="KW-1185">Reference proteome</keyword>
<protein>
    <submittedName>
        <fullName evidence="1">Uncharacterized protein</fullName>
    </submittedName>
</protein>
<dbReference type="Proteomes" id="UP001063166">
    <property type="component" value="Unassembled WGS sequence"/>
</dbReference>
<gene>
    <name evidence="1" type="ORF">LshimejAT787_0503470</name>
</gene>
<dbReference type="EMBL" id="BRPK01000005">
    <property type="protein sequence ID" value="GLB38482.1"/>
    <property type="molecule type" value="Genomic_DNA"/>
</dbReference>
<evidence type="ECO:0000313" key="2">
    <source>
        <dbReference type="Proteomes" id="UP001063166"/>
    </source>
</evidence>
<proteinExistence type="predicted"/>